<feature type="compositionally biased region" description="Basic and acidic residues" evidence="1">
    <location>
        <begin position="204"/>
        <end position="213"/>
    </location>
</feature>
<organism evidence="2 3">
    <name type="scientific">Salinibacter ruber</name>
    <dbReference type="NCBI Taxonomy" id="146919"/>
    <lineage>
        <taxon>Bacteria</taxon>
        <taxon>Pseudomonadati</taxon>
        <taxon>Rhodothermota</taxon>
        <taxon>Rhodothermia</taxon>
        <taxon>Rhodothermales</taxon>
        <taxon>Salinibacteraceae</taxon>
        <taxon>Salinibacter</taxon>
    </lineage>
</organism>
<gene>
    <name evidence="2" type="ORF">GGQ01_002769</name>
</gene>
<name>A0A9X2UNB4_9BACT</name>
<proteinExistence type="predicted"/>
<comment type="caution">
    <text evidence="2">The sequence shown here is derived from an EMBL/GenBank/DDBJ whole genome shotgun (WGS) entry which is preliminary data.</text>
</comment>
<protein>
    <submittedName>
        <fullName evidence="2">Uncharacterized protein</fullName>
    </submittedName>
</protein>
<feature type="compositionally biased region" description="Basic and acidic residues" evidence="1">
    <location>
        <begin position="51"/>
        <end position="67"/>
    </location>
</feature>
<sequence length="262" mass="29018">MSLTACAPTSPPQHRHHDPVCPPAVCQNGNRRDRTQPQNWQDRPQALGRTARFERELIRNHERHPEPDQESENPSPVPSREVEGLQVYPAFGGACRVGRPCRPGADGSPLPIRVRKRKRAAEVQDEEIQQERQEEGTRPAPDVRLLQGSESLPPEEDGHKKQKHRPGEGEPVPLHGVARADQFPNALGQVRQPEPNDDRDEGDEILKLAHDGLELSISSGSPLNGRPSGHARPAGGRRARLRECLSVRDSFDSNDTGCTCKP</sequence>
<dbReference type="Proteomes" id="UP001155040">
    <property type="component" value="Unassembled WGS sequence"/>
</dbReference>
<reference evidence="2" key="1">
    <citation type="submission" date="2022-08" db="EMBL/GenBank/DDBJ databases">
        <title>Genomic Encyclopedia of Type Strains, Phase V (KMG-V): Genome sequencing to study the core and pangenomes of soil and plant-associated prokaryotes.</title>
        <authorList>
            <person name="Whitman W."/>
        </authorList>
    </citation>
    <scope>NUCLEOTIDE SEQUENCE</scope>
    <source>
        <strain evidence="2">SP3012</strain>
    </source>
</reference>
<evidence type="ECO:0000313" key="2">
    <source>
        <dbReference type="EMBL" id="MCS4037682.1"/>
    </source>
</evidence>
<evidence type="ECO:0000313" key="3">
    <source>
        <dbReference type="Proteomes" id="UP001155040"/>
    </source>
</evidence>
<feature type="region of interest" description="Disordered" evidence="1">
    <location>
        <begin position="1"/>
        <end position="238"/>
    </location>
</feature>
<accession>A0A9X2UNB4</accession>
<dbReference type="EMBL" id="JANUBF010000023">
    <property type="protein sequence ID" value="MCS4037682.1"/>
    <property type="molecule type" value="Genomic_DNA"/>
</dbReference>
<evidence type="ECO:0000256" key="1">
    <source>
        <dbReference type="SAM" id="MobiDB-lite"/>
    </source>
</evidence>
<feature type="compositionally biased region" description="Low complexity" evidence="1">
    <location>
        <begin position="225"/>
        <end position="234"/>
    </location>
</feature>
<dbReference type="AlphaFoldDB" id="A0A9X2UNB4"/>